<evidence type="ECO:0000313" key="3">
    <source>
        <dbReference type="Proteomes" id="UP000324629"/>
    </source>
</evidence>
<feature type="region of interest" description="Disordered" evidence="1">
    <location>
        <begin position="85"/>
        <end position="116"/>
    </location>
</feature>
<keyword evidence="3" id="KW-1185">Reference proteome</keyword>
<evidence type="ECO:0000256" key="1">
    <source>
        <dbReference type="SAM" id="MobiDB-lite"/>
    </source>
</evidence>
<proteinExistence type="predicted"/>
<dbReference type="AlphaFoldDB" id="A0A5J4NYS7"/>
<gene>
    <name evidence="2" type="ORF">DEA37_0005366</name>
</gene>
<protein>
    <submittedName>
        <fullName evidence="2">Uncharacterized protein</fullName>
    </submittedName>
</protein>
<sequence length="537" mass="59871">MCTSNPDFIPTCAKLIREQQQQRQQYQTVTANQPLTLLVPQITNYDASSPSEVFDPLDEAQVNHPKPSRAHAPRSQAPANQMFLNVPDRHGGWNNADTGSNDSDLDESDHSRVSRSPSVTTTYVVIPRVTDLHPESEVPSVPLAKLISDVNLMSDHFSQYTTPIHSEVERTTGVKGPSETQASLCTSMCPTTAVPQSSGSQAMLNNSTNEVTTFEHNQQPALVRRRTMPVFLTQRPVTPENLTKRHLLTAPEPATNSHDVNSQASRNQTVERPHLTNHTVKRHNDKLISRDKLIYGQASVELIREESEESSVYLVEDGIRKRVYSVENYATEQQSESKNADNVIAHEPTLSTNAIQYSEMNHNLLALADNKHEPLSLISSDGTPVEQSITTVAKETSAVLPTELVRRKLTNLPVVSNVLLEDFQDELPPLPTCFKESRLDLRQTGARYSVPNVGQHLTHTIPPGLSPDELAELSRETHEKQAVELARRQQGEIVIHFMDLFDWCNRNLILISVLLLNGTLAYIFARLAHDAESHGED</sequence>
<organism evidence="2 3">
    <name type="scientific">Paragonimus westermani</name>
    <dbReference type="NCBI Taxonomy" id="34504"/>
    <lineage>
        <taxon>Eukaryota</taxon>
        <taxon>Metazoa</taxon>
        <taxon>Spiralia</taxon>
        <taxon>Lophotrochozoa</taxon>
        <taxon>Platyhelminthes</taxon>
        <taxon>Trematoda</taxon>
        <taxon>Digenea</taxon>
        <taxon>Plagiorchiida</taxon>
        <taxon>Troglotremata</taxon>
        <taxon>Troglotrematidae</taxon>
        <taxon>Paragonimus</taxon>
    </lineage>
</organism>
<dbReference type="Proteomes" id="UP000324629">
    <property type="component" value="Unassembled WGS sequence"/>
</dbReference>
<dbReference type="EMBL" id="QNGE01000353">
    <property type="protein sequence ID" value="KAA3680776.1"/>
    <property type="molecule type" value="Genomic_DNA"/>
</dbReference>
<reference evidence="2 3" key="1">
    <citation type="journal article" date="2019" name="Gigascience">
        <title>Whole-genome sequence of the oriental lung fluke Paragonimus westermani.</title>
        <authorList>
            <person name="Oey H."/>
            <person name="Zakrzewski M."/>
            <person name="Narain K."/>
            <person name="Devi K.R."/>
            <person name="Agatsuma T."/>
            <person name="Nawaratna S."/>
            <person name="Gobert G.N."/>
            <person name="Jones M.K."/>
            <person name="Ragan M.A."/>
            <person name="McManus D.P."/>
            <person name="Krause L."/>
        </authorList>
    </citation>
    <scope>NUCLEOTIDE SEQUENCE [LARGE SCALE GENOMIC DNA]</scope>
    <source>
        <strain evidence="2 3">IND2009</strain>
    </source>
</reference>
<feature type="region of interest" description="Disordered" evidence="1">
    <location>
        <begin position="252"/>
        <end position="281"/>
    </location>
</feature>
<evidence type="ECO:0000313" key="2">
    <source>
        <dbReference type="EMBL" id="KAA3680776.1"/>
    </source>
</evidence>
<accession>A0A5J4NYS7</accession>
<name>A0A5J4NYS7_9TREM</name>
<feature type="compositionally biased region" description="Polar residues" evidence="1">
    <location>
        <begin position="254"/>
        <end position="268"/>
    </location>
</feature>
<comment type="caution">
    <text evidence="2">The sequence shown here is derived from an EMBL/GenBank/DDBJ whole genome shotgun (WGS) entry which is preliminary data.</text>
</comment>